<dbReference type="Pfam" id="PF00296">
    <property type="entry name" value="Bac_luciferase"/>
    <property type="match status" value="1"/>
</dbReference>
<keyword evidence="4" id="KW-1185">Reference proteome</keyword>
<feature type="domain" description="Luciferase-like" evidence="2">
    <location>
        <begin position="10"/>
        <end position="304"/>
    </location>
</feature>
<name>A0ABD5UCD7_9EURY</name>
<dbReference type="PANTHER" id="PTHR43244">
    <property type="match status" value="1"/>
</dbReference>
<dbReference type="InterPro" id="IPR036661">
    <property type="entry name" value="Luciferase-like_sf"/>
</dbReference>
<dbReference type="InterPro" id="IPR011251">
    <property type="entry name" value="Luciferase-like_dom"/>
</dbReference>
<evidence type="ECO:0000259" key="2">
    <source>
        <dbReference type="Pfam" id="PF00296"/>
    </source>
</evidence>
<dbReference type="RefSeq" id="WP_304449599.1">
    <property type="nucleotide sequence ID" value="NZ_JARRAH010000002.1"/>
</dbReference>
<dbReference type="GO" id="GO:0016491">
    <property type="term" value="F:oxidoreductase activity"/>
    <property type="evidence" value="ECO:0007669"/>
    <property type="project" value="UniProtKB-KW"/>
</dbReference>
<evidence type="ECO:0000313" key="4">
    <source>
        <dbReference type="Proteomes" id="UP001596406"/>
    </source>
</evidence>
<protein>
    <submittedName>
        <fullName evidence="3">LLM class flavin-dependent oxidoreductase</fullName>
        <ecNumber evidence="3">1.-.-.-</ecNumber>
    </submittedName>
</protein>
<organism evidence="3 4">
    <name type="scientific">Halomarina ordinaria</name>
    <dbReference type="NCBI Taxonomy" id="3033939"/>
    <lineage>
        <taxon>Archaea</taxon>
        <taxon>Methanobacteriati</taxon>
        <taxon>Methanobacteriota</taxon>
        <taxon>Stenosarchaea group</taxon>
        <taxon>Halobacteria</taxon>
        <taxon>Halobacteriales</taxon>
        <taxon>Natronomonadaceae</taxon>
        <taxon>Halomarina</taxon>
    </lineage>
</organism>
<dbReference type="AlphaFoldDB" id="A0ABD5UCD7"/>
<dbReference type="PANTHER" id="PTHR43244:SF1">
    <property type="entry name" value="5,10-METHYLENETETRAHYDROMETHANOPTERIN REDUCTASE"/>
    <property type="match status" value="1"/>
</dbReference>
<dbReference type="Gene3D" id="3.20.20.30">
    <property type="entry name" value="Luciferase-like domain"/>
    <property type="match status" value="1"/>
</dbReference>
<sequence length="334" mass="36378">MTTDENRTGVLFALRDDPALAARAEALGYDSVWAAEGQGMTAFGKLERWAVYTDEIRLATGIVNVFSRTPAAVAAATATLDRHSGERAVLGLGVAHPGVVETFHGVEFDRPLARMHEYVELVRRYLRGEAAGFDGEFYTPERTSFWAAFEPERASVPIYNGALGPANVRLTGEVADGWLPNLYPHGRFEEAMGWLAEGVDRADRDLEDIDVAMYVLTSVHEDPSVAYEAAAYHVAYYLRDVPGYYGRVAEEAGYGAAVEAACDAETTEEAARRLPETFLDVVGLVGTPTSVRERLEAIREMGVDLPVVRAPAGTDEAWVERTLEACAPGEANTQ</sequence>
<accession>A0ABD5UCD7</accession>
<dbReference type="SUPFAM" id="SSF51679">
    <property type="entry name" value="Bacterial luciferase-like"/>
    <property type="match status" value="1"/>
</dbReference>
<comment type="caution">
    <text evidence="3">The sequence shown here is derived from an EMBL/GenBank/DDBJ whole genome shotgun (WGS) entry which is preliminary data.</text>
</comment>
<gene>
    <name evidence="3" type="ORF">ACFQHK_15450</name>
</gene>
<dbReference type="InterPro" id="IPR050564">
    <property type="entry name" value="F420-G6PD/mer"/>
</dbReference>
<proteinExistence type="predicted"/>
<keyword evidence="1 3" id="KW-0560">Oxidoreductase</keyword>
<dbReference type="EMBL" id="JBHSXM010000002">
    <property type="protein sequence ID" value="MFC6837883.1"/>
    <property type="molecule type" value="Genomic_DNA"/>
</dbReference>
<dbReference type="EC" id="1.-.-.-" evidence="3"/>
<evidence type="ECO:0000313" key="3">
    <source>
        <dbReference type="EMBL" id="MFC6837883.1"/>
    </source>
</evidence>
<reference evidence="3 4" key="1">
    <citation type="journal article" date="2019" name="Int. J. Syst. Evol. Microbiol.">
        <title>The Global Catalogue of Microorganisms (GCM) 10K type strain sequencing project: providing services to taxonomists for standard genome sequencing and annotation.</title>
        <authorList>
            <consortium name="The Broad Institute Genomics Platform"/>
            <consortium name="The Broad Institute Genome Sequencing Center for Infectious Disease"/>
            <person name="Wu L."/>
            <person name="Ma J."/>
        </authorList>
    </citation>
    <scope>NUCLEOTIDE SEQUENCE [LARGE SCALE GENOMIC DNA]</scope>
    <source>
        <strain evidence="3 4">PSRA2</strain>
    </source>
</reference>
<dbReference type="CDD" id="cd01097">
    <property type="entry name" value="Tetrahydromethanopterin_reductase"/>
    <property type="match status" value="1"/>
</dbReference>
<dbReference type="Proteomes" id="UP001596406">
    <property type="component" value="Unassembled WGS sequence"/>
</dbReference>
<evidence type="ECO:0000256" key="1">
    <source>
        <dbReference type="ARBA" id="ARBA00023002"/>
    </source>
</evidence>